<dbReference type="SMART" id="SM00184">
    <property type="entry name" value="RING"/>
    <property type="match status" value="1"/>
</dbReference>
<feature type="transmembrane region" description="Helical" evidence="13">
    <location>
        <begin position="7"/>
        <end position="24"/>
    </location>
</feature>
<dbReference type="GO" id="GO:0000325">
    <property type="term" value="C:plant-type vacuole"/>
    <property type="evidence" value="ECO:0007669"/>
    <property type="project" value="TreeGrafter"/>
</dbReference>
<evidence type="ECO:0000256" key="9">
    <source>
        <dbReference type="ARBA" id="ARBA00022833"/>
    </source>
</evidence>
<evidence type="ECO:0000256" key="13">
    <source>
        <dbReference type="SAM" id="Phobius"/>
    </source>
</evidence>
<dbReference type="GO" id="GO:0016567">
    <property type="term" value="P:protein ubiquitination"/>
    <property type="evidence" value="ECO:0007669"/>
    <property type="project" value="TreeGrafter"/>
</dbReference>
<dbReference type="EMBL" id="KE346217">
    <property type="protein sequence ID" value="EXC30757.1"/>
    <property type="molecule type" value="Genomic_DNA"/>
</dbReference>
<comment type="subcellular location">
    <subcellularLocation>
        <location evidence="2">Membrane</location>
        <topology evidence="2">Multi-pass membrane protein</topology>
    </subcellularLocation>
</comment>
<dbReference type="PROSITE" id="PS50089">
    <property type="entry name" value="ZF_RING_2"/>
    <property type="match status" value="1"/>
</dbReference>
<dbReference type="PANTHER" id="PTHR45977:SF19">
    <property type="entry name" value="RING-TYPE DOMAIN-CONTAINING PROTEIN"/>
    <property type="match status" value="1"/>
</dbReference>
<dbReference type="EC" id="2.3.2.27" evidence="3"/>
<dbReference type="InterPro" id="IPR001841">
    <property type="entry name" value="Znf_RING"/>
</dbReference>
<gene>
    <name evidence="15" type="ORF">L484_027932</name>
</gene>
<feature type="domain" description="RING-type" evidence="14">
    <location>
        <begin position="139"/>
        <end position="180"/>
    </location>
</feature>
<accession>W9SW15</accession>
<dbReference type="GO" id="GO:0006511">
    <property type="term" value="P:ubiquitin-dependent protein catabolic process"/>
    <property type="evidence" value="ECO:0007669"/>
    <property type="project" value="TreeGrafter"/>
</dbReference>
<evidence type="ECO:0000256" key="1">
    <source>
        <dbReference type="ARBA" id="ARBA00000900"/>
    </source>
</evidence>
<comment type="catalytic activity">
    <reaction evidence="1">
        <text>S-ubiquitinyl-[E2 ubiquitin-conjugating enzyme]-L-cysteine + [acceptor protein]-L-lysine = [E2 ubiquitin-conjugating enzyme]-L-cysteine + N(6)-ubiquitinyl-[acceptor protein]-L-lysine.</text>
        <dbReference type="EC" id="2.3.2.27"/>
    </reaction>
</comment>
<evidence type="ECO:0000313" key="15">
    <source>
        <dbReference type="EMBL" id="EXC30757.1"/>
    </source>
</evidence>
<evidence type="ECO:0000256" key="10">
    <source>
        <dbReference type="ARBA" id="ARBA00022989"/>
    </source>
</evidence>
<organism evidence="15 16">
    <name type="scientific">Morus notabilis</name>
    <dbReference type="NCBI Taxonomy" id="981085"/>
    <lineage>
        <taxon>Eukaryota</taxon>
        <taxon>Viridiplantae</taxon>
        <taxon>Streptophyta</taxon>
        <taxon>Embryophyta</taxon>
        <taxon>Tracheophyta</taxon>
        <taxon>Spermatophyta</taxon>
        <taxon>Magnoliopsida</taxon>
        <taxon>eudicotyledons</taxon>
        <taxon>Gunneridae</taxon>
        <taxon>Pentapetalae</taxon>
        <taxon>rosids</taxon>
        <taxon>fabids</taxon>
        <taxon>Rosales</taxon>
        <taxon>Moraceae</taxon>
        <taxon>Moreae</taxon>
        <taxon>Morus</taxon>
    </lineage>
</organism>
<dbReference type="InterPro" id="IPR013083">
    <property type="entry name" value="Znf_RING/FYVE/PHD"/>
</dbReference>
<feature type="transmembrane region" description="Helical" evidence="13">
    <location>
        <begin position="44"/>
        <end position="77"/>
    </location>
</feature>
<evidence type="ECO:0000313" key="16">
    <source>
        <dbReference type="Proteomes" id="UP000030645"/>
    </source>
</evidence>
<evidence type="ECO:0000256" key="6">
    <source>
        <dbReference type="ARBA" id="ARBA00022723"/>
    </source>
</evidence>
<keyword evidence="8" id="KW-0833">Ubl conjugation pathway</keyword>
<evidence type="ECO:0000256" key="5">
    <source>
        <dbReference type="ARBA" id="ARBA00022692"/>
    </source>
</evidence>
<keyword evidence="9" id="KW-0862">Zinc</keyword>
<dbReference type="GO" id="GO:0008270">
    <property type="term" value="F:zinc ion binding"/>
    <property type="evidence" value="ECO:0007669"/>
    <property type="project" value="UniProtKB-KW"/>
</dbReference>
<dbReference type="KEGG" id="mnt:21410537"/>
<dbReference type="Proteomes" id="UP000030645">
    <property type="component" value="Unassembled WGS sequence"/>
</dbReference>
<dbReference type="Pfam" id="PF13639">
    <property type="entry name" value="zf-RING_2"/>
    <property type="match status" value="1"/>
</dbReference>
<keyword evidence="6" id="KW-0479">Metal-binding</keyword>
<dbReference type="Gene3D" id="3.30.40.10">
    <property type="entry name" value="Zinc/RING finger domain, C3HC4 (zinc finger)"/>
    <property type="match status" value="1"/>
</dbReference>
<keyword evidence="16" id="KW-1185">Reference proteome</keyword>
<keyword evidence="4" id="KW-0808">Transferase</keyword>
<dbReference type="OrthoDB" id="8062037at2759"/>
<evidence type="ECO:0000259" key="14">
    <source>
        <dbReference type="PROSITE" id="PS50089"/>
    </source>
</evidence>
<keyword evidence="5 13" id="KW-0812">Transmembrane</keyword>
<evidence type="ECO:0000256" key="7">
    <source>
        <dbReference type="ARBA" id="ARBA00022771"/>
    </source>
</evidence>
<keyword evidence="7 12" id="KW-0863">Zinc-finger</keyword>
<dbReference type="eggNOG" id="KOG0800">
    <property type="taxonomic scope" value="Eukaryota"/>
</dbReference>
<dbReference type="SUPFAM" id="SSF57850">
    <property type="entry name" value="RING/U-box"/>
    <property type="match status" value="1"/>
</dbReference>
<keyword evidence="10 13" id="KW-1133">Transmembrane helix</keyword>
<dbReference type="GO" id="GO:0061630">
    <property type="term" value="F:ubiquitin protein ligase activity"/>
    <property type="evidence" value="ECO:0007669"/>
    <property type="project" value="UniProtKB-EC"/>
</dbReference>
<name>W9SW15_9ROSA</name>
<sequence>MKRLESVNTIVSSIWWMCGFYWIVEGGQTLLQDSPRLYWLTVVFLAFDVFFIIFCIGMAFVIFFALCCCIPIVAFAYSMAIRDGASEDDIRNLPKYRFCQDSSSMTLDNDKKQDILTAQLESSNNHIKELALNPEDSECCICLSRYADGAELYTLPCSHHFHCGCISKWLRINATCPLCKFNILRSDTLV</sequence>
<evidence type="ECO:0000256" key="8">
    <source>
        <dbReference type="ARBA" id="ARBA00022786"/>
    </source>
</evidence>
<evidence type="ECO:0000256" key="12">
    <source>
        <dbReference type="PROSITE-ProRule" id="PRU00175"/>
    </source>
</evidence>
<evidence type="ECO:0000256" key="3">
    <source>
        <dbReference type="ARBA" id="ARBA00012483"/>
    </source>
</evidence>
<dbReference type="PANTHER" id="PTHR45977">
    <property type="entry name" value="TARGET OF ERK KINASE MPK-1"/>
    <property type="match status" value="1"/>
</dbReference>
<protein>
    <recommendedName>
        <fullName evidence="3">RING-type E3 ubiquitin transferase</fullName>
        <ecNumber evidence="3">2.3.2.27</ecNumber>
    </recommendedName>
</protein>
<reference evidence="16" key="1">
    <citation type="submission" date="2013-01" db="EMBL/GenBank/DDBJ databases">
        <title>Draft Genome Sequence of a Mulberry Tree, Morus notabilis C.K. Schneid.</title>
        <authorList>
            <person name="He N."/>
            <person name="Zhao S."/>
        </authorList>
    </citation>
    <scope>NUCLEOTIDE SEQUENCE</scope>
</reference>
<evidence type="ECO:0000256" key="2">
    <source>
        <dbReference type="ARBA" id="ARBA00004141"/>
    </source>
</evidence>
<evidence type="ECO:0000256" key="4">
    <source>
        <dbReference type="ARBA" id="ARBA00022679"/>
    </source>
</evidence>
<keyword evidence="11 13" id="KW-0472">Membrane</keyword>
<evidence type="ECO:0000256" key="11">
    <source>
        <dbReference type="ARBA" id="ARBA00023136"/>
    </source>
</evidence>
<proteinExistence type="predicted"/>
<dbReference type="AlphaFoldDB" id="W9SW15"/>
<dbReference type="GO" id="GO:0016020">
    <property type="term" value="C:membrane"/>
    <property type="evidence" value="ECO:0007669"/>
    <property type="project" value="UniProtKB-SubCell"/>
</dbReference>